<keyword evidence="1" id="KW-0472">Membrane</keyword>
<evidence type="ECO:0008006" key="4">
    <source>
        <dbReference type="Google" id="ProtNLM"/>
    </source>
</evidence>
<feature type="transmembrane region" description="Helical" evidence="1">
    <location>
        <begin position="84"/>
        <end position="107"/>
    </location>
</feature>
<feature type="transmembrane region" description="Helical" evidence="1">
    <location>
        <begin position="203"/>
        <end position="226"/>
    </location>
</feature>
<organism evidence="2 3">
    <name type="scientific">Angustibacter luteus</name>
    <dbReference type="NCBI Taxonomy" id="658456"/>
    <lineage>
        <taxon>Bacteria</taxon>
        <taxon>Bacillati</taxon>
        <taxon>Actinomycetota</taxon>
        <taxon>Actinomycetes</taxon>
        <taxon>Kineosporiales</taxon>
        <taxon>Kineosporiaceae</taxon>
    </lineage>
</organism>
<feature type="transmembrane region" description="Helical" evidence="1">
    <location>
        <begin position="52"/>
        <end position="72"/>
    </location>
</feature>
<evidence type="ECO:0000313" key="2">
    <source>
        <dbReference type="EMBL" id="MFC6007937.1"/>
    </source>
</evidence>
<dbReference type="EMBL" id="JBHSRD010000004">
    <property type="protein sequence ID" value="MFC6007937.1"/>
    <property type="molecule type" value="Genomic_DNA"/>
</dbReference>
<reference evidence="3" key="1">
    <citation type="journal article" date="2019" name="Int. J. Syst. Evol. Microbiol.">
        <title>The Global Catalogue of Microorganisms (GCM) 10K type strain sequencing project: providing services to taxonomists for standard genome sequencing and annotation.</title>
        <authorList>
            <consortium name="The Broad Institute Genomics Platform"/>
            <consortium name="The Broad Institute Genome Sequencing Center for Infectious Disease"/>
            <person name="Wu L."/>
            <person name="Ma J."/>
        </authorList>
    </citation>
    <scope>NUCLEOTIDE SEQUENCE [LARGE SCALE GENOMIC DNA]</scope>
    <source>
        <strain evidence="3">KACC 14249</strain>
    </source>
</reference>
<evidence type="ECO:0000256" key="1">
    <source>
        <dbReference type="SAM" id="Phobius"/>
    </source>
</evidence>
<keyword evidence="3" id="KW-1185">Reference proteome</keyword>
<feature type="transmembrane region" description="Helical" evidence="1">
    <location>
        <begin position="138"/>
        <end position="158"/>
    </location>
</feature>
<name>A0ABW1JEZ5_9ACTN</name>
<protein>
    <recommendedName>
        <fullName evidence="4">ABC transporter permease</fullName>
    </recommendedName>
</protein>
<proteinExistence type="predicted"/>
<keyword evidence="1" id="KW-1133">Transmembrane helix</keyword>
<sequence>MSHAVTAARLHLVTWRSAVIWPWAVLASSFVINWVIQALLDPGSRQQSGTGGIASLYFVAAWLAYQAVSQVFPFALGMGVTRKAFAAGTGALLALQAGLFAAALTILRYLESATGGFGVELNFFRVPGLRQDDPVLQLLVYAAPFLLLGTLLMGMAVVQHRWRQGGMIWLAIGSVVVVGGLVALITWLAAWHDLWDWFQDTSALVTLVLIPVALAVALAGAGYRLLLNATP</sequence>
<accession>A0ABW1JEZ5</accession>
<dbReference type="RefSeq" id="WP_345715376.1">
    <property type="nucleotide sequence ID" value="NZ_BAABFP010000002.1"/>
</dbReference>
<dbReference type="Proteomes" id="UP001596189">
    <property type="component" value="Unassembled WGS sequence"/>
</dbReference>
<keyword evidence="1" id="KW-0812">Transmembrane</keyword>
<feature type="transmembrane region" description="Helical" evidence="1">
    <location>
        <begin position="20"/>
        <end position="40"/>
    </location>
</feature>
<comment type="caution">
    <text evidence="2">The sequence shown here is derived from an EMBL/GenBank/DDBJ whole genome shotgun (WGS) entry which is preliminary data.</text>
</comment>
<gene>
    <name evidence="2" type="ORF">ACFQDO_12450</name>
</gene>
<feature type="transmembrane region" description="Helical" evidence="1">
    <location>
        <begin position="170"/>
        <end position="191"/>
    </location>
</feature>
<evidence type="ECO:0000313" key="3">
    <source>
        <dbReference type="Proteomes" id="UP001596189"/>
    </source>
</evidence>